<dbReference type="AlphaFoldDB" id="X0ZCW1"/>
<gene>
    <name evidence="1" type="ORF">S01H1_84981</name>
</gene>
<sequence length="95" mass="10931">PFDRGHISPLTLTRLAYMAENAGLELVEARTLLPRRGQRWLAPLALLVRALAIPLKPRRKRDLFAEHTQRWRMLMGGKQLLAVFRRARKPLVPTA</sequence>
<name>X0ZCW1_9ZZZZ</name>
<comment type="caution">
    <text evidence="1">The sequence shown here is derived from an EMBL/GenBank/DDBJ whole genome shotgun (WGS) entry which is preliminary data.</text>
</comment>
<dbReference type="EMBL" id="BARS01058185">
    <property type="protein sequence ID" value="GAG46226.1"/>
    <property type="molecule type" value="Genomic_DNA"/>
</dbReference>
<evidence type="ECO:0000313" key="1">
    <source>
        <dbReference type="EMBL" id="GAG46226.1"/>
    </source>
</evidence>
<reference evidence="1" key="1">
    <citation type="journal article" date="2014" name="Front. Microbiol.">
        <title>High frequency of phylogenetically diverse reductive dehalogenase-homologous genes in deep subseafloor sedimentary metagenomes.</title>
        <authorList>
            <person name="Kawai M."/>
            <person name="Futagami T."/>
            <person name="Toyoda A."/>
            <person name="Takaki Y."/>
            <person name="Nishi S."/>
            <person name="Hori S."/>
            <person name="Arai W."/>
            <person name="Tsubouchi T."/>
            <person name="Morono Y."/>
            <person name="Uchiyama I."/>
            <person name="Ito T."/>
            <person name="Fujiyama A."/>
            <person name="Inagaki F."/>
            <person name="Takami H."/>
        </authorList>
    </citation>
    <scope>NUCLEOTIDE SEQUENCE</scope>
    <source>
        <strain evidence="1">Expedition CK06-06</strain>
    </source>
</reference>
<accession>X0ZCW1</accession>
<protein>
    <submittedName>
        <fullName evidence="1">Uncharacterized protein</fullName>
    </submittedName>
</protein>
<feature type="non-terminal residue" evidence="1">
    <location>
        <position position="1"/>
    </location>
</feature>
<organism evidence="1">
    <name type="scientific">marine sediment metagenome</name>
    <dbReference type="NCBI Taxonomy" id="412755"/>
    <lineage>
        <taxon>unclassified sequences</taxon>
        <taxon>metagenomes</taxon>
        <taxon>ecological metagenomes</taxon>
    </lineage>
</organism>
<proteinExistence type="predicted"/>